<dbReference type="Proteomes" id="UP001324427">
    <property type="component" value="Unassembled WGS sequence"/>
</dbReference>
<keyword evidence="4" id="KW-1185">Reference proteome</keyword>
<dbReference type="InterPro" id="IPR052895">
    <property type="entry name" value="HetReg/Transcr_Mod"/>
</dbReference>
<keyword evidence="1" id="KW-0472">Membrane</keyword>
<dbReference type="Pfam" id="PF06985">
    <property type="entry name" value="HET"/>
    <property type="match status" value="1"/>
</dbReference>
<evidence type="ECO:0000256" key="1">
    <source>
        <dbReference type="SAM" id="Phobius"/>
    </source>
</evidence>
<accession>A0AAV9JUM4</accession>
<comment type="caution">
    <text evidence="3">The sequence shown here is derived from an EMBL/GenBank/DDBJ whole genome shotgun (WGS) entry which is preliminary data.</text>
</comment>
<feature type="transmembrane region" description="Helical" evidence="1">
    <location>
        <begin position="617"/>
        <end position="639"/>
    </location>
</feature>
<dbReference type="PANTHER" id="PTHR24148">
    <property type="entry name" value="ANKYRIN REPEAT DOMAIN-CONTAINING PROTEIN 39 HOMOLOG-RELATED"/>
    <property type="match status" value="1"/>
</dbReference>
<reference evidence="3 4" key="1">
    <citation type="submission" date="2021-11" db="EMBL/GenBank/DDBJ databases">
        <title>Black yeast isolated from Biological Soil Crust.</title>
        <authorList>
            <person name="Kurbessoian T."/>
        </authorList>
    </citation>
    <scope>NUCLEOTIDE SEQUENCE [LARGE SCALE GENOMIC DNA]</scope>
    <source>
        <strain evidence="3 4">CCFEE 5522</strain>
    </source>
</reference>
<name>A0AAV9JUM4_9PEZI</name>
<dbReference type="EMBL" id="JAVFHQ010000004">
    <property type="protein sequence ID" value="KAK4549407.1"/>
    <property type="molecule type" value="Genomic_DNA"/>
</dbReference>
<sequence>MATPLNVFKYRPLYPNERPDAPPTKQDKETIRLVEILPNADRIHCAIRHVQFANNPRYTTLSYACGPQESGCMITAEHADDVAQSTRPTVPNLRVTLNLHKALVHLRDRYVRTGEAKVLFWIDALCIHQTDIVEKSCQILLMYYIYSRAQQTIVWLGPEEAERCLDVVFLEKLLSVQREQRARQPPDKRTIFQLPIRAKGTEVWTKEYDLPLPPDKRYTCLYTLLDRPWFSRTWIVQEAAVSRNAIIHCGAKTIPLVDFLKAVSYCTVDLGVGGAYKGANVLKVTKLYNAWYSQQPGQPDGRVRQGLLELLQQHRDSSSGDPRDKIFALMGLASDIGDGDGELQIKVDYTPGLPQGDEQTAQQRRTNDEIRVQASKDAGVRYNALAYKIIRSRNTLDILSSVRIPGRAAQKPLWIAIASWVLHRLPLSGTPGGQAVHKPSPIVVPPIVVPSWVPNWTHLDSFTTFRTKDEFGQYLFPFAAAEPAQQSDIDLGGHVLKTGNVELESTGDVLTIKGFEWATIGEIGQPGDVSGGGSTFGFTREYRQAISRQRVMHGWEKLCCVHSVGTTYYDASTQESMRSAYWRALVAGSVFDRVEITEEQFNEFDRNTRPFNWIFDLHIASIPLLCHIAYVGVLAFIALRNLVGQGGMGLVFQTRMGLTTPNRRMFVGASLEGRVIGLAPATAKPGDRLCFCKGAMVPLVLRKQDHGNRLIGDAYVHGAMMGDAFRPLGHGGLVDIALH</sequence>
<keyword evidence="1" id="KW-1133">Transmembrane helix</keyword>
<dbReference type="AlphaFoldDB" id="A0AAV9JUM4"/>
<dbReference type="PANTHER" id="PTHR24148:SF73">
    <property type="entry name" value="HET DOMAIN PROTEIN (AFU_ORTHOLOGUE AFUA_8G01020)"/>
    <property type="match status" value="1"/>
</dbReference>
<gene>
    <name evidence="3" type="ORF">LTR36_006404</name>
</gene>
<keyword evidence="1" id="KW-0812">Transmembrane</keyword>
<dbReference type="InterPro" id="IPR010730">
    <property type="entry name" value="HET"/>
</dbReference>
<evidence type="ECO:0000259" key="2">
    <source>
        <dbReference type="Pfam" id="PF06985"/>
    </source>
</evidence>
<proteinExistence type="predicted"/>
<evidence type="ECO:0000313" key="4">
    <source>
        <dbReference type="Proteomes" id="UP001324427"/>
    </source>
</evidence>
<evidence type="ECO:0000313" key="3">
    <source>
        <dbReference type="EMBL" id="KAK4549407.1"/>
    </source>
</evidence>
<organism evidence="3 4">
    <name type="scientific">Oleoguttula mirabilis</name>
    <dbReference type="NCBI Taxonomy" id="1507867"/>
    <lineage>
        <taxon>Eukaryota</taxon>
        <taxon>Fungi</taxon>
        <taxon>Dikarya</taxon>
        <taxon>Ascomycota</taxon>
        <taxon>Pezizomycotina</taxon>
        <taxon>Dothideomycetes</taxon>
        <taxon>Dothideomycetidae</taxon>
        <taxon>Mycosphaerellales</taxon>
        <taxon>Teratosphaeriaceae</taxon>
        <taxon>Oleoguttula</taxon>
    </lineage>
</organism>
<feature type="domain" description="Heterokaryon incompatibility" evidence="2">
    <location>
        <begin position="58"/>
        <end position="238"/>
    </location>
</feature>
<protein>
    <recommendedName>
        <fullName evidence="2">Heterokaryon incompatibility domain-containing protein</fullName>
    </recommendedName>
</protein>